<evidence type="ECO:0000313" key="6">
    <source>
        <dbReference type="EMBL" id="QJY46712.1"/>
    </source>
</evidence>
<feature type="repeat" description="WD" evidence="3">
    <location>
        <begin position="919"/>
        <end position="951"/>
    </location>
</feature>
<evidence type="ECO:0000256" key="2">
    <source>
        <dbReference type="ARBA" id="ARBA00022737"/>
    </source>
</evidence>
<keyword evidence="2" id="KW-0677">Repeat</keyword>
<dbReference type="InterPro" id="IPR001680">
    <property type="entry name" value="WD40_rpt"/>
</dbReference>
<dbReference type="InterPro" id="IPR049052">
    <property type="entry name" value="nSTAND1"/>
</dbReference>
<dbReference type="PANTHER" id="PTHR22847:SF637">
    <property type="entry name" value="WD REPEAT DOMAIN 5B"/>
    <property type="match status" value="1"/>
</dbReference>
<feature type="region of interest" description="Disordered" evidence="4">
    <location>
        <begin position="900"/>
        <end position="919"/>
    </location>
</feature>
<dbReference type="GO" id="GO:0003677">
    <property type="term" value="F:DNA binding"/>
    <property type="evidence" value="ECO:0007669"/>
    <property type="project" value="InterPro"/>
</dbReference>
<dbReference type="Gene3D" id="2.130.10.10">
    <property type="entry name" value="YVTN repeat-like/Quinoprotein amine dehydrogenase"/>
    <property type="match status" value="4"/>
</dbReference>
<dbReference type="Pfam" id="PF00400">
    <property type="entry name" value="WD40"/>
    <property type="match status" value="9"/>
</dbReference>
<evidence type="ECO:0000256" key="3">
    <source>
        <dbReference type="PROSITE-ProRule" id="PRU00221"/>
    </source>
</evidence>
<dbReference type="Gene3D" id="1.10.260.40">
    <property type="entry name" value="lambda repressor-like DNA-binding domains"/>
    <property type="match status" value="1"/>
</dbReference>
<feature type="repeat" description="WD" evidence="3">
    <location>
        <begin position="781"/>
        <end position="822"/>
    </location>
</feature>
<name>A0A6M6JJA9_9PSEU</name>
<dbReference type="InterPro" id="IPR001387">
    <property type="entry name" value="Cro/C1-type_HTH"/>
</dbReference>
<dbReference type="Pfam" id="PF20703">
    <property type="entry name" value="nSTAND1"/>
    <property type="match status" value="1"/>
</dbReference>
<dbReference type="CDD" id="cd00093">
    <property type="entry name" value="HTH_XRE"/>
    <property type="match status" value="1"/>
</dbReference>
<dbReference type="Proteomes" id="UP000505377">
    <property type="component" value="Chromosome"/>
</dbReference>
<feature type="domain" description="HTH cro/C1-type" evidence="5">
    <location>
        <begin position="21"/>
        <end position="76"/>
    </location>
</feature>
<dbReference type="Pfam" id="PF13560">
    <property type="entry name" value="HTH_31"/>
    <property type="match status" value="1"/>
</dbReference>
<sequence length="1204" mass="123447">MTDLTPDPARIRSPADLGRELTLARERAGLTIREVARRTRLLPSTLGGYYTGRHRPPLASMELVLAACGVTDLDAWREALLRLRHGGRRAAPEQPPYPGLAPFEPGDAERFHGRSALTAAVLDGLDAATGPLVVVGASGSGKSSVLRAGVVPALRARPGTAALVRTPGRAPLDVLAAVRDELDPAVRTVLVVDQFEELFAPAVPEHDRAAFVAALADLPAAVVLALRADFYGPALAHPALAAALQHDQVVVGPMTDDELREAITAPAVAAGVDVEEALVALLLADVRDRGPAGALPLLGHALLATWRAGDGLTMTVGGYLGTGGVAGAVAASAEEAFAALGPDREHAVRQLFLRLVTVAPDAVDTRRRIARDELPPTVADTDVDAFVARRLLVVDRDTVEIAHEALLVAWPRLHGWLDADRAGLAARRSLADAARTWREQGRDPHLLLRGVRLAVVVEQVGDDLTRTEAEFLRAGREQEAECEARERRRTTALRALVAALTVLVLVVGALAAHAVVQDGRTAQARDVAVSRQVAVRADALRAEDPALAAQLAVAAFRVAPTPEARSSVLNTTGAPLPTRLPGLSALGSTLAVDDARRILASATGSQVQLWDIDGNGPPRPLGPPVPTSEVAVLALSPDGATLAVGEADGVVLRPVADPSAAVVLDTATVSALAFTADGTLHGAVPGEDVRAWAPGTGAVSSLPGSAGFTALAASGGLVAAGDQTGRVALWPGAVPLSGPGGRVHAVAFGPDGRTLLAGSADRAVHRWDVTDPAAPVAVPALTGATNWVNAVAVSPDGATVAVGGSDGNTRLHDAASGAVTATFPHPAPVTTAAFLDDATVLTGEADGVGHLWAVRGPVLTGFDDAVFALDFDDSGAVLAIGPGSKDDTARLWTVTGAGGAQPLGPALDDPEPGPTVSGSAALTPDGTVLAVGRADGSIRLWDVRDPARPAVLGAPLPGSGALVEHLVISPNGTRLAASGDDALVRTWDITDPSAPRRTASLVAATNYVFASAFSPDGRLLAAASADTSTYLWDVAGPTPRLRATVDGPTGFAYSPAFSPDGRLLAVGSADRTVRLFDVSDPDLPIALGAPLEGPANYVYAVAFSPDGTALAAASTDGTVRTWDVRDPGAPQVRAVLTGPEEAVFSVAWTPDGTRLLGGAADRTVRVWFTDPEEAVAAICAAAGAPLTAAEWARHVPDLPFTAPC</sequence>
<dbReference type="CDD" id="cd00200">
    <property type="entry name" value="WD40"/>
    <property type="match status" value="1"/>
</dbReference>
<accession>A0A6M6JJA9</accession>
<keyword evidence="1 3" id="KW-0853">WD repeat</keyword>
<dbReference type="PROSITE" id="PS50943">
    <property type="entry name" value="HTH_CROC1"/>
    <property type="match status" value="1"/>
</dbReference>
<dbReference type="SUPFAM" id="SSF47413">
    <property type="entry name" value="lambda repressor-like DNA-binding domains"/>
    <property type="match status" value="1"/>
</dbReference>
<dbReference type="InterPro" id="IPR019775">
    <property type="entry name" value="WD40_repeat_CS"/>
</dbReference>
<proteinExistence type="predicted"/>
<feature type="repeat" description="WD" evidence="3">
    <location>
        <begin position="956"/>
        <end position="997"/>
    </location>
</feature>
<dbReference type="SMART" id="SM00320">
    <property type="entry name" value="WD40"/>
    <property type="match status" value="11"/>
</dbReference>
<dbReference type="PROSITE" id="PS50294">
    <property type="entry name" value="WD_REPEATS_REGION"/>
    <property type="match status" value="5"/>
</dbReference>
<dbReference type="PANTHER" id="PTHR22847">
    <property type="entry name" value="WD40 REPEAT PROTEIN"/>
    <property type="match status" value="1"/>
</dbReference>
<feature type="repeat" description="WD" evidence="3">
    <location>
        <begin position="1001"/>
        <end position="1034"/>
    </location>
</feature>
<dbReference type="KEGG" id="pbro:HOP40_13495"/>
<gene>
    <name evidence="6" type="ORF">HOP40_13495</name>
</gene>
<feature type="repeat" description="WD" evidence="3">
    <location>
        <begin position="736"/>
        <end position="769"/>
    </location>
</feature>
<dbReference type="InterPro" id="IPR020472">
    <property type="entry name" value="WD40_PAC1"/>
</dbReference>
<feature type="repeat" description="WD" evidence="3">
    <location>
        <begin position="1136"/>
        <end position="1167"/>
    </location>
</feature>
<dbReference type="EMBL" id="CP053564">
    <property type="protein sequence ID" value="QJY46712.1"/>
    <property type="molecule type" value="Genomic_DNA"/>
</dbReference>
<keyword evidence="7" id="KW-1185">Reference proteome</keyword>
<dbReference type="InterPro" id="IPR010982">
    <property type="entry name" value="Lambda_DNA-bd_dom_sf"/>
</dbReference>
<dbReference type="SUPFAM" id="SSF82171">
    <property type="entry name" value="DPP6 N-terminal domain-like"/>
    <property type="match status" value="1"/>
</dbReference>
<dbReference type="SUPFAM" id="SSF50998">
    <property type="entry name" value="Quinoprotein alcohol dehydrogenase-like"/>
    <property type="match status" value="1"/>
</dbReference>
<organism evidence="6 7">
    <name type="scientific">Pseudonocardia broussonetiae</name>
    <dbReference type="NCBI Taxonomy" id="2736640"/>
    <lineage>
        <taxon>Bacteria</taxon>
        <taxon>Bacillati</taxon>
        <taxon>Actinomycetota</taxon>
        <taxon>Actinomycetes</taxon>
        <taxon>Pseudonocardiales</taxon>
        <taxon>Pseudonocardiaceae</taxon>
        <taxon>Pseudonocardia</taxon>
    </lineage>
</organism>
<dbReference type="AlphaFoldDB" id="A0A6M6JJA9"/>
<protein>
    <submittedName>
        <fullName evidence="6">Helix-turn-helix domain-containing protein</fullName>
    </submittedName>
</protein>
<evidence type="ECO:0000256" key="1">
    <source>
        <dbReference type="ARBA" id="ARBA00022574"/>
    </source>
</evidence>
<dbReference type="InterPro" id="IPR015943">
    <property type="entry name" value="WD40/YVTN_repeat-like_dom_sf"/>
</dbReference>
<dbReference type="PROSITE" id="PS50082">
    <property type="entry name" value="WD_REPEATS_2"/>
    <property type="match status" value="8"/>
</dbReference>
<evidence type="ECO:0000313" key="7">
    <source>
        <dbReference type="Proteomes" id="UP000505377"/>
    </source>
</evidence>
<evidence type="ECO:0000259" key="5">
    <source>
        <dbReference type="PROSITE" id="PS50943"/>
    </source>
</evidence>
<dbReference type="SMART" id="SM00530">
    <property type="entry name" value="HTH_XRE"/>
    <property type="match status" value="1"/>
</dbReference>
<dbReference type="PROSITE" id="PS00678">
    <property type="entry name" value="WD_REPEATS_1"/>
    <property type="match status" value="3"/>
</dbReference>
<evidence type="ECO:0000256" key="4">
    <source>
        <dbReference type="SAM" id="MobiDB-lite"/>
    </source>
</evidence>
<feature type="repeat" description="WD" evidence="3">
    <location>
        <begin position="1045"/>
        <end position="1079"/>
    </location>
</feature>
<dbReference type="InterPro" id="IPR011047">
    <property type="entry name" value="Quinoprotein_ADH-like_sf"/>
</dbReference>
<feature type="repeat" description="WD" evidence="3">
    <location>
        <begin position="1091"/>
        <end position="1125"/>
    </location>
</feature>
<dbReference type="PRINTS" id="PR00320">
    <property type="entry name" value="GPROTEINBRPT"/>
</dbReference>
<reference evidence="6 7" key="1">
    <citation type="submission" date="2020-05" db="EMBL/GenBank/DDBJ databases">
        <authorList>
            <person name="Mo P."/>
        </authorList>
    </citation>
    <scope>NUCLEOTIDE SEQUENCE [LARGE SCALE GENOMIC DNA]</scope>
    <source>
        <strain evidence="6 7">Gen01</strain>
    </source>
</reference>
<dbReference type="RefSeq" id="WP_172158341.1">
    <property type="nucleotide sequence ID" value="NZ_CP053564.1"/>
</dbReference>